<dbReference type="Proteomes" id="UP001153076">
    <property type="component" value="Unassembled WGS sequence"/>
</dbReference>
<evidence type="ECO:0000256" key="13">
    <source>
        <dbReference type="RuleBase" id="RU368008"/>
    </source>
</evidence>
<dbReference type="InterPro" id="IPR002067">
    <property type="entry name" value="MCP"/>
</dbReference>
<comment type="function">
    <text evidence="12">ADP:ATP antiporter that mediates import of ADP into the mitochondrial matrix for ATP synthesis, and export of ATP out to fuel the cell. Cycles between the cytoplasmic-open state (c-state) and the matrix-open state (m-state): operates by the alternating access mechanism with a single substrate-binding site intermittently exposed to either the cytosolic (c-state) or matrix (m-state) side of the inner mitochondrial membrane.</text>
</comment>
<dbReference type="GO" id="GO:0005471">
    <property type="term" value="F:ATP:ADP antiporter activity"/>
    <property type="evidence" value="ECO:0007669"/>
    <property type="project" value="UniProtKB-UniRule"/>
</dbReference>
<sequence length="241" mass="27980">MGYGDGLRYLSIFQKINRNPMFTLSFGMMQTPARNSSVQYLHQNRYPAPIGFGFPCSITVLVAVEKSKLNFFVYCLMRRIIAMAARTGTAPIERMKLVLQNEGEILKTANVIKYFYIFRVHFGFYTFFKRLFNGKAREDEEYCWKWFAKNSAYRWLAGAALLSFGYHWDYIRTRLANDTIDRGGQRWQFESMQDTVKSHGIHGIYRGCCGVYRAGSIVYRGLFIGTCLKGANNSIMLWERV</sequence>
<dbReference type="PRINTS" id="PR00926">
    <property type="entry name" value="MITOCARRIER"/>
</dbReference>
<dbReference type="GO" id="GO:0140021">
    <property type="term" value="P:mitochondrial ADP transmembrane transport"/>
    <property type="evidence" value="ECO:0007669"/>
    <property type="project" value="InterPro"/>
</dbReference>
<comment type="subcellular location">
    <subcellularLocation>
        <location evidence="13">Membrane</location>
        <topology evidence="13">Multi-pass membrane protein</topology>
    </subcellularLocation>
    <subcellularLocation>
        <location evidence="1">Mitochondrion inner membrane</location>
        <topology evidence="1">Multi-pass membrane protein</topology>
    </subcellularLocation>
</comment>
<evidence type="ECO:0000256" key="9">
    <source>
        <dbReference type="ARBA" id="ARBA00023128"/>
    </source>
</evidence>
<dbReference type="SUPFAM" id="SSF103506">
    <property type="entry name" value="Mitochondrial carrier"/>
    <property type="match status" value="1"/>
</dbReference>
<evidence type="ECO:0000256" key="2">
    <source>
        <dbReference type="ARBA" id="ARBA00006375"/>
    </source>
</evidence>
<comment type="function">
    <text evidence="13">Catalyzes the exchange of ADP and ATP across the membrane.</text>
</comment>
<keyword evidence="4 13" id="KW-0813">Transport</keyword>
<dbReference type="InterPro" id="IPR002113">
    <property type="entry name" value="ADT_euk_type"/>
</dbReference>
<dbReference type="EMBL" id="JAKOGI010000691">
    <property type="protein sequence ID" value="KAJ8431385.1"/>
    <property type="molecule type" value="Genomic_DNA"/>
</dbReference>
<accession>A0A9Q1Q7X5</accession>
<evidence type="ECO:0000256" key="8">
    <source>
        <dbReference type="ARBA" id="ARBA00022989"/>
    </source>
</evidence>
<comment type="catalytic activity">
    <reaction evidence="11">
        <text>ADP(in) + ATP(out) = ADP(out) + ATP(in)</text>
        <dbReference type="Rhea" id="RHEA:34999"/>
        <dbReference type="ChEBI" id="CHEBI:30616"/>
        <dbReference type="ChEBI" id="CHEBI:456216"/>
    </reaction>
    <physiologicalReaction direction="left-to-right" evidence="11">
        <dbReference type="Rhea" id="RHEA:35000"/>
    </physiologicalReaction>
</comment>
<dbReference type="GO" id="GO:0005743">
    <property type="term" value="C:mitochondrial inner membrane"/>
    <property type="evidence" value="ECO:0007669"/>
    <property type="project" value="UniProtKB-SubCell"/>
</dbReference>
<keyword evidence="9" id="KW-0496">Mitochondrion</keyword>
<gene>
    <name evidence="14" type="ORF">Cgig2_027979</name>
</gene>
<protein>
    <recommendedName>
        <fullName evidence="13">ADP/ATP translocase</fullName>
    </recommendedName>
    <alternativeName>
        <fullName evidence="13">ADP,ATP carrier protein</fullName>
    </alternativeName>
</protein>
<evidence type="ECO:0000256" key="11">
    <source>
        <dbReference type="ARBA" id="ARBA00024143"/>
    </source>
</evidence>
<comment type="similarity">
    <text evidence="2 13">Belongs to the mitochondrial carrier (TC 2.A.29) family.</text>
</comment>
<keyword evidence="6" id="KW-0677">Repeat</keyword>
<keyword evidence="10" id="KW-0472">Membrane</keyword>
<name>A0A9Q1Q7X5_9CARY</name>
<evidence type="ECO:0000313" key="14">
    <source>
        <dbReference type="EMBL" id="KAJ8431385.1"/>
    </source>
</evidence>
<reference evidence="14" key="1">
    <citation type="submission" date="2022-04" db="EMBL/GenBank/DDBJ databases">
        <title>Carnegiea gigantea Genome sequencing and assembly v2.</title>
        <authorList>
            <person name="Copetti D."/>
            <person name="Sanderson M.J."/>
            <person name="Burquez A."/>
            <person name="Wojciechowski M.F."/>
        </authorList>
    </citation>
    <scope>NUCLEOTIDE SEQUENCE</scope>
    <source>
        <strain evidence="14">SGP5-SGP5p</strain>
        <tissue evidence="14">Aerial part</tissue>
    </source>
</reference>
<evidence type="ECO:0000256" key="5">
    <source>
        <dbReference type="ARBA" id="ARBA00022692"/>
    </source>
</evidence>
<comment type="caution">
    <text evidence="14">The sequence shown here is derived from an EMBL/GenBank/DDBJ whole genome shotgun (WGS) entry which is preliminary data.</text>
</comment>
<comment type="subunit">
    <text evidence="3 13">Monomer.</text>
</comment>
<dbReference type="Gene3D" id="1.50.40.10">
    <property type="entry name" value="Mitochondrial carrier domain"/>
    <property type="match status" value="1"/>
</dbReference>
<evidence type="ECO:0000256" key="7">
    <source>
        <dbReference type="ARBA" id="ARBA00022792"/>
    </source>
</evidence>
<proteinExistence type="inferred from homology"/>
<evidence type="ECO:0000256" key="3">
    <source>
        <dbReference type="ARBA" id="ARBA00011245"/>
    </source>
</evidence>
<organism evidence="14 15">
    <name type="scientific">Carnegiea gigantea</name>
    <dbReference type="NCBI Taxonomy" id="171969"/>
    <lineage>
        <taxon>Eukaryota</taxon>
        <taxon>Viridiplantae</taxon>
        <taxon>Streptophyta</taxon>
        <taxon>Embryophyta</taxon>
        <taxon>Tracheophyta</taxon>
        <taxon>Spermatophyta</taxon>
        <taxon>Magnoliopsida</taxon>
        <taxon>eudicotyledons</taxon>
        <taxon>Gunneridae</taxon>
        <taxon>Pentapetalae</taxon>
        <taxon>Caryophyllales</taxon>
        <taxon>Cactineae</taxon>
        <taxon>Cactaceae</taxon>
        <taxon>Cactoideae</taxon>
        <taxon>Echinocereeae</taxon>
        <taxon>Carnegiea</taxon>
    </lineage>
</organism>
<evidence type="ECO:0000256" key="10">
    <source>
        <dbReference type="ARBA" id="ARBA00023136"/>
    </source>
</evidence>
<dbReference type="AlphaFoldDB" id="A0A9Q1Q7X5"/>
<dbReference type="OrthoDB" id="270584at2759"/>
<evidence type="ECO:0000256" key="4">
    <source>
        <dbReference type="ARBA" id="ARBA00022448"/>
    </source>
</evidence>
<evidence type="ECO:0000256" key="6">
    <source>
        <dbReference type="ARBA" id="ARBA00022737"/>
    </source>
</evidence>
<dbReference type="GO" id="GO:1990544">
    <property type="term" value="P:mitochondrial ATP transmembrane transport"/>
    <property type="evidence" value="ECO:0007669"/>
    <property type="project" value="InterPro"/>
</dbReference>
<dbReference type="InterPro" id="IPR023395">
    <property type="entry name" value="MCP_dom_sf"/>
</dbReference>
<evidence type="ECO:0000256" key="12">
    <source>
        <dbReference type="ARBA" id="ARBA00045250"/>
    </source>
</evidence>
<keyword evidence="8" id="KW-1133">Transmembrane helix</keyword>
<keyword evidence="7" id="KW-0999">Mitochondrion inner membrane</keyword>
<dbReference type="PANTHER" id="PTHR45635:SF14">
    <property type="entry name" value="ADP_ATP TRANSLOCASE"/>
    <property type="match status" value="1"/>
</dbReference>
<keyword evidence="15" id="KW-1185">Reference proteome</keyword>
<evidence type="ECO:0000256" key="1">
    <source>
        <dbReference type="ARBA" id="ARBA00004448"/>
    </source>
</evidence>
<evidence type="ECO:0000313" key="15">
    <source>
        <dbReference type="Proteomes" id="UP001153076"/>
    </source>
</evidence>
<dbReference type="PANTHER" id="PTHR45635">
    <property type="entry name" value="ADP,ATP CARRIER PROTEIN 1-RELATED-RELATED"/>
    <property type="match status" value="1"/>
</dbReference>
<keyword evidence="5" id="KW-0812">Transmembrane</keyword>